<comment type="caution">
    <text evidence="2">The sequence shown here is derived from an EMBL/GenBank/DDBJ whole genome shotgun (WGS) entry which is preliminary data.</text>
</comment>
<sequence>MRVRIVVAPTSSAATSSMAISKWASVAVLAVTEFLDFTLEVSDQNKEVFNRSGVLFVSHSCKKEQIKEKTWDKSLRLGSTVGANVLGWVVGKEGLFEGKSTARASKRTDSGDKSLERRGVDLQGHSDAQVNKVYEREKE</sequence>
<keyword evidence="3" id="KW-1185">Reference proteome</keyword>
<reference evidence="2 3" key="1">
    <citation type="journal article" date="2023" name="Plants (Basel)">
        <title>Bridging the Gap: Combining Genomics and Transcriptomics Approaches to Understand Stylosanthes scabra, an Orphan Legume from the Brazilian Caatinga.</title>
        <authorList>
            <person name="Ferreira-Neto J.R.C."/>
            <person name="da Silva M.D."/>
            <person name="Binneck E."/>
            <person name="de Melo N.F."/>
            <person name="da Silva R.H."/>
            <person name="de Melo A.L.T.M."/>
            <person name="Pandolfi V."/>
            <person name="Bustamante F.O."/>
            <person name="Brasileiro-Vidal A.C."/>
            <person name="Benko-Iseppon A.M."/>
        </authorList>
    </citation>
    <scope>NUCLEOTIDE SEQUENCE [LARGE SCALE GENOMIC DNA]</scope>
    <source>
        <tissue evidence="2">Leaves</tissue>
    </source>
</reference>
<proteinExistence type="predicted"/>
<feature type="region of interest" description="Disordered" evidence="1">
    <location>
        <begin position="100"/>
        <end position="121"/>
    </location>
</feature>
<dbReference type="Proteomes" id="UP001341840">
    <property type="component" value="Unassembled WGS sequence"/>
</dbReference>
<evidence type="ECO:0000313" key="2">
    <source>
        <dbReference type="EMBL" id="MED6144127.1"/>
    </source>
</evidence>
<evidence type="ECO:0000313" key="3">
    <source>
        <dbReference type="Proteomes" id="UP001341840"/>
    </source>
</evidence>
<protein>
    <submittedName>
        <fullName evidence="2">Uncharacterized protein</fullName>
    </submittedName>
</protein>
<evidence type="ECO:0000256" key="1">
    <source>
        <dbReference type="SAM" id="MobiDB-lite"/>
    </source>
</evidence>
<name>A0ABU6T5X6_9FABA</name>
<dbReference type="EMBL" id="JASCZI010090653">
    <property type="protein sequence ID" value="MED6144127.1"/>
    <property type="molecule type" value="Genomic_DNA"/>
</dbReference>
<feature type="compositionally biased region" description="Basic and acidic residues" evidence="1">
    <location>
        <begin position="106"/>
        <end position="120"/>
    </location>
</feature>
<accession>A0ABU6T5X6</accession>
<gene>
    <name evidence="2" type="ORF">PIB30_012780</name>
</gene>
<organism evidence="2 3">
    <name type="scientific">Stylosanthes scabra</name>
    <dbReference type="NCBI Taxonomy" id="79078"/>
    <lineage>
        <taxon>Eukaryota</taxon>
        <taxon>Viridiplantae</taxon>
        <taxon>Streptophyta</taxon>
        <taxon>Embryophyta</taxon>
        <taxon>Tracheophyta</taxon>
        <taxon>Spermatophyta</taxon>
        <taxon>Magnoliopsida</taxon>
        <taxon>eudicotyledons</taxon>
        <taxon>Gunneridae</taxon>
        <taxon>Pentapetalae</taxon>
        <taxon>rosids</taxon>
        <taxon>fabids</taxon>
        <taxon>Fabales</taxon>
        <taxon>Fabaceae</taxon>
        <taxon>Papilionoideae</taxon>
        <taxon>50 kb inversion clade</taxon>
        <taxon>dalbergioids sensu lato</taxon>
        <taxon>Dalbergieae</taxon>
        <taxon>Pterocarpus clade</taxon>
        <taxon>Stylosanthes</taxon>
    </lineage>
</organism>